<dbReference type="InterPro" id="IPR022310">
    <property type="entry name" value="NAD/GMP_synthase"/>
</dbReference>
<dbReference type="NCBIfam" id="NF000848">
    <property type="entry name" value="PRK00074.1"/>
    <property type="match status" value="1"/>
</dbReference>
<dbReference type="EMBL" id="JAXAVU010000019">
    <property type="protein sequence ID" value="MDX8149891.1"/>
    <property type="molecule type" value="Genomic_DNA"/>
</dbReference>
<organism evidence="13 14">
    <name type="scientific">Lentzea sokolovensis</name>
    <dbReference type="NCBI Taxonomy" id="3095429"/>
    <lineage>
        <taxon>Bacteria</taxon>
        <taxon>Bacillati</taxon>
        <taxon>Actinomycetota</taxon>
        <taxon>Actinomycetes</taxon>
        <taxon>Pseudonocardiales</taxon>
        <taxon>Pseudonocardiaceae</taxon>
        <taxon>Lentzea</taxon>
    </lineage>
</organism>
<dbReference type="RefSeq" id="WP_319981852.1">
    <property type="nucleotide sequence ID" value="NZ_JAXAVU010000019.1"/>
</dbReference>
<dbReference type="InterPro" id="IPR025777">
    <property type="entry name" value="GMPS_ATP_PPase_dom"/>
</dbReference>
<comment type="caution">
    <text evidence="13">The sequence shown here is derived from an EMBL/GenBank/DDBJ whole genome shotgun (WGS) entry which is preliminary data.</text>
</comment>
<dbReference type="Pfam" id="PF00117">
    <property type="entry name" value="GATase"/>
    <property type="match status" value="1"/>
</dbReference>
<dbReference type="InterPro" id="IPR014729">
    <property type="entry name" value="Rossmann-like_a/b/a_fold"/>
</dbReference>
<keyword evidence="4 13" id="KW-0436">Ligase</keyword>
<dbReference type="PANTHER" id="PTHR11922">
    <property type="entry name" value="GMP SYNTHASE-RELATED"/>
    <property type="match status" value="1"/>
</dbReference>
<dbReference type="Gene3D" id="3.40.50.880">
    <property type="match status" value="1"/>
</dbReference>
<dbReference type="Proteomes" id="UP001285352">
    <property type="component" value="Unassembled WGS sequence"/>
</dbReference>
<dbReference type="Gene3D" id="3.40.50.620">
    <property type="entry name" value="HUPs"/>
    <property type="match status" value="1"/>
</dbReference>
<name>A0ABU4VDM0_9PSEU</name>
<evidence type="ECO:0000256" key="3">
    <source>
        <dbReference type="ARBA" id="ARBA00012746"/>
    </source>
</evidence>
<feature type="domain" description="GMPS ATP-PPase" evidence="12">
    <location>
        <begin position="197"/>
        <end position="386"/>
    </location>
</feature>
<dbReference type="InterPro" id="IPR001674">
    <property type="entry name" value="GMP_synth_C"/>
</dbReference>
<dbReference type="InterPro" id="IPR029062">
    <property type="entry name" value="Class_I_gatase-like"/>
</dbReference>
<evidence type="ECO:0000259" key="12">
    <source>
        <dbReference type="PROSITE" id="PS51553"/>
    </source>
</evidence>
<dbReference type="Gene3D" id="3.30.300.10">
    <property type="match status" value="1"/>
</dbReference>
<keyword evidence="5 11" id="KW-0547">Nucleotide-binding</keyword>
<comment type="function">
    <text evidence="1">Catalyzes the synthesis of GMP from XMP.</text>
</comment>
<reference evidence="13 14" key="1">
    <citation type="submission" date="2023-11" db="EMBL/GenBank/DDBJ databases">
        <title>Lentzea sokolovensis, sp. nov., Lentzea kristufkii, sp. nov., and Lentzea miocenensis, sp. nov., rare actinobacteria from Sokolov Coal Basin, Miocene lacustrine sediment, Czech Republic.</title>
        <authorList>
            <person name="Lara A."/>
            <person name="Kotroba L."/>
            <person name="Nouioui I."/>
            <person name="Neumann-Schaal M."/>
            <person name="Mast Y."/>
            <person name="Chronakova A."/>
        </authorList>
    </citation>
    <scope>NUCLEOTIDE SEQUENCE [LARGE SCALE GENOMIC DNA]</scope>
    <source>
        <strain evidence="13 14">BCCO 10_0061</strain>
    </source>
</reference>
<dbReference type="GO" id="GO:0003922">
    <property type="term" value="F:GMP synthase (glutamine-hydrolyzing) activity"/>
    <property type="evidence" value="ECO:0007669"/>
    <property type="project" value="UniProtKB-EC"/>
</dbReference>
<accession>A0ABU4VDM0</accession>
<keyword evidence="7 11" id="KW-0658">Purine biosynthesis</keyword>
<evidence type="ECO:0000256" key="1">
    <source>
        <dbReference type="ARBA" id="ARBA00002332"/>
    </source>
</evidence>
<dbReference type="CDD" id="cd01997">
    <property type="entry name" value="GMP_synthase_C"/>
    <property type="match status" value="1"/>
</dbReference>
<dbReference type="PROSITE" id="PS51273">
    <property type="entry name" value="GATASE_TYPE_1"/>
    <property type="match status" value="1"/>
</dbReference>
<evidence type="ECO:0000256" key="6">
    <source>
        <dbReference type="ARBA" id="ARBA00022749"/>
    </source>
</evidence>
<evidence type="ECO:0000256" key="2">
    <source>
        <dbReference type="ARBA" id="ARBA00005153"/>
    </source>
</evidence>
<dbReference type="Pfam" id="PF02540">
    <property type="entry name" value="NAD_synthase"/>
    <property type="match status" value="1"/>
</dbReference>
<evidence type="ECO:0000256" key="7">
    <source>
        <dbReference type="ARBA" id="ARBA00022755"/>
    </source>
</evidence>
<dbReference type="SUPFAM" id="SSF52402">
    <property type="entry name" value="Adenine nucleotide alpha hydrolases-like"/>
    <property type="match status" value="1"/>
</dbReference>
<keyword evidence="14" id="KW-1185">Reference proteome</keyword>
<evidence type="ECO:0000256" key="9">
    <source>
        <dbReference type="ARBA" id="ARBA00022962"/>
    </source>
</evidence>
<sequence>MRIVILDCGSQYTQLIRRVLDESGVATSVVDGDVFADELAARYGTNGIAGVVISGGSGSITGDYVQIDPAWLQLNIPMLGICFGYQWLAQKFGSTVSTTSHGFAGERLAVLRANQLISSSQDGTTVWMSHRDSVTSLGSELVPIACTPESTVAAFQHESLAVYGVQFHPEVSHSDIGAEILRAFAKICEVSMRPTPWSPEKFVDETIPQLRGAVGSDRVLLALSGGVDSSSLCALLARAMQPDQLLAVYIDSGLMQEETSKLTSELCKRLGVSYVEWDAATRFFSALNVVKDPTEKCLVVGKIFASELTAVAQLHNCRFVAQGTIWSDVIESGGTKFSSQIKPHHNVAGMPEVLSFELLEPLRSLFKDQVRQLASHLGLPKEYSARRVFPGPGFAIRVKGLVTPKKVAVVRRASQIVEEVLDQQGLGPSIWMAFAVLLEVDSLGVQGDHRVENRWALVVRIVESTNSMTARFSRSAYGALEEIASRLVHETVVGRVVYDITDKPPATIEWE</sequence>
<dbReference type="PRINTS" id="PR00096">
    <property type="entry name" value="GATASE"/>
</dbReference>
<dbReference type="EC" id="6.3.5.2" evidence="3"/>
<proteinExistence type="predicted"/>
<keyword evidence="8 11" id="KW-0067">ATP-binding</keyword>
<dbReference type="PRINTS" id="PR00099">
    <property type="entry name" value="CPSGATASE"/>
</dbReference>
<protein>
    <recommendedName>
        <fullName evidence="3">GMP synthase (glutamine-hydrolyzing)</fullName>
        <ecNumber evidence="3">6.3.5.2</ecNumber>
    </recommendedName>
    <alternativeName>
        <fullName evidence="10">Glutamine amidotransferase</fullName>
    </alternativeName>
</protein>
<dbReference type="InterPro" id="IPR017926">
    <property type="entry name" value="GATASE"/>
</dbReference>
<evidence type="ECO:0000256" key="11">
    <source>
        <dbReference type="PROSITE-ProRule" id="PRU00886"/>
    </source>
</evidence>
<dbReference type="Pfam" id="PF00958">
    <property type="entry name" value="GMP_synt_C"/>
    <property type="match status" value="1"/>
</dbReference>
<evidence type="ECO:0000256" key="10">
    <source>
        <dbReference type="ARBA" id="ARBA00031356"/>
    </source>
</evidence>
<dbReference type="PROSITE" id="PS51553">
    <property type="entry name" value="GMPS_ATP_PPASE"/>
    <property type="match status" value="1"/>
</dbReference>
<evidence type="ECO:0000313" key="13">
    <source>
        <dbReference type="EMBL" id="MDX8149891.1"/>
    </source>
</evidence>
<gene>
    <name evidence="13" type="primary">guaA</name>
    <name evidence="13" type="ORF">SK854_47785</name>
</gene>
<evidence type="ECO:0000313" key="14">
    <source>
        <dbReference type="Proteomes" id="UP001285352"/>
    </source>
</evidence>
<evidence type="ECO:0000256" key="5">
    <source>
        <dbReference type="ARBA" id="ARBA00022741"/>
    </source>
</evidence>
<comment type="pathway">
    <text evidence="2">Purine metabolism; GMP biosynthesis; GMP from XMP (L-Gln route): step 1/1.</text>
</comment>
<dbReference type="PANTHER" id="PTHR11922:SF2">
    <property type="entry name" value="GMP SYNTHASE [GLUTAMINE-HYDROLYZING]"/>
    <property type="match status" value="1"/>
</dbReference>
<evidence type="ECO:0000256" key="8">
    <source>
        <dbReference type="ARBA" id="ARBA00022840"/>
    </source>
</evidence>
<dbReference type="SUPFAM" id="SSF52317">
    <property type="entry name" value="Class I glutamine amidotransferase-like"/>
    <property type="match status" value="1"/>
</dbReference>
<keyword evidence="6 11" id="KW-0332">GMP biosynthesis</keyword>
<dbReference type="SUPFAM" id="SSF54810">
    <property type="entry name" value="GMP synthetase C-terminal dimerisation domain"/>
    <property type="match status" value="1"/>
</dbReference>
<feature type="binding site" evidence="11">
    <location>
        <begin position="224"/>
        <end position="230"/>
    </location>
    <ligand>
        <name>ATP</name>
        <dbReference type="ChEBI" id="CHEBI:30616"/>
    </ligand>
</feature>
<evidence type="ECO:0000256" key="4">
    <source>
        <dbReference type="ARBA" id="ARBA00022598"/>
    </source>
</evidence>
<keyword evidence="9" id="KW-0315">Glutamine amidotransferase</keyword>